<dbReference type="Proteomes" id="UP000033774">
    <property type="component" value="Unassembled WGS sequence"/>
</dbReference>
<keyword evidence="12" id="KW-0282">Flagellum</keyword>
<evidence type="ECO:0000256" key="5">
    <source>
        <dbReference type="ARBA" id="ARBA00025933"/>
    </source>
</evidence>
<keyword evidence="12" id="KW-0966">Cell projection</keyword>
<evidence type="ECO:0000259" key="9">
    <source>
        <dbReference type="Pfam" id="PF00460"/>
    </source>
</evidence>
<dbReference type="Pfam" id="PF22692">
    <property type="entry name" value="LlgE_F_G_D1"/>
    <property type="match status" value="1"/>
</dbReference>
<feature type="domain" description="Flagellar basal body rod protein N-terminal" evidence="9">
    <location>
        <begin position="4"/>
        <end position="34"/>
    </location>
</feature>
<comment type="caution">
    <text evidence="12">The sequence shown here is derived from an EMBL/GenBank/DDBJ whole genome shotgun (WGS) entry which is preliminary data.</text>
</comment>
<reference evidence="12 13" key="1">
    <citation type="submission" date="2015-03" db="EMBL/GenBank/DDBJ databases">
        <title>Draft genome sequence of Elstera litoralis.</title>
        <authorList>
            <person name="Rahalkar M.C."/>
            <person name="Dhakephalkar P.K."/>
            <person name="Pore S.D."/>
            <person name="Arora P."/>
            <person name="Kapse N.G."/>
            <person name="Pandit P.S."/>
        </authorList>
    </citation>
    <scope>NUCLEOTIDE SEQUENCE [LARGE SCALE GENOMIC DNA]</scope>
    <source>
        <strain evidence="12 13">Dia-1</strain>
    </source>
</reference>
<dbReference type="SUPFAM" id="SSF117143">
    <property type="entry name" value="Flagellar hook protein flgE"/>
    <property type="match status" value="1"/>
</dbReference>
<dbReference type="InterPro" id="IPR037925">
    <property type="entry name" value="FlgE/F/G-like"/>
</dbReference>
<proteinExistence type="inferred from homology"/>
<dbReference type="InterPro" id="IPR019776">
    <property type="entry name" value="Flagellar_basal_body_rod_CS"/>
</dbReference>
<keyword evidence="13" id="KW-1185">Reference proteome</keyword>
<name>A0A0F3ITN7_9PROT</name>
<comment type="subcellular location">
    <subcellularLocation>
        <location evidence="1 8">Bacterial flagellum basal body</location>
    </subcellularLocation>
</comment>
<dbReference type="Pfam" id="PF00460">
    <property type="entry name" value="Flg_bb_rod"/>
    <property type="match status" value="1"/>
</dbReference>
<dbReference type="GO" id="GO:0009426">
    <property type="term" value="C:bacterial-type flagellum basal body, distal rod"/>
    <property type="evidence" value="ECO:0007669"/>
    <property type="project" value="UniProtKB-UniRule"/>
</dbReference>
<dbReference type="PATRIC" id="fig|552518.3.peg.635"/>
<dbReference type="InterPro" id="IPR012834">
    <property type="entry name" value="FlgG_G_neg"/>
</dbReference>
<dbReference type="NCBIfam" id="TIGR03506">
    <property type="entry name" value="FlgEFG_subfam"/>
    <property type="match status" value="2"/>
</dbReference>
<evidence type="ECO:0000256" key="3">
    <source>
        <dbReference type="ARBA" id="ARBA00017948"/>
    </source>
</evidence>
<dbReference type="InterPro" id="IPR020013">
    <property type="entry name" value="Flagellar_FlgE/F/G"/>
</dbReference>
<dbReference type="InterPro" id="IPR053967">
    <property type="entry name" value="LlgE_F_G-like_D1"/>
</dbReference>
<evidence type="ECO:0000256" key="6">
    <source>
        <dbReference type="ARBA" id="ARBA00032912"/>
    </source>
</evidence>
<evidence type="ECO:0000259" key="10">
    <source>
        <dbReference type="Pfam" id="PF06429"/>
    </source>
</evidence>
<evidence type="ECO:0000256" key="2">
    <source>
        <dbReference type="ARBA" id="ARBA00009677"/>
    </source>
</evidence>
<evidence type="ECO:0000256" key="1">
    <source>
        <dbReference type="ARBA" id="ARBA00004117"/>
    </source>
</evidence>
<dbReference type="InterPro" id="IPR010930">
    <property type="entry name" value="Flg_bb/hook_C_dom"/>
</dbReference>
<dbReference type="InterPro" id="IPR001444">
    <property type="entry name" value="Flag_bb_rod_N"/>
</dbReference>
<comment type="subunit">
    <text evidence="5 8">The basal body constitutes a major portion of the flagellar organelle and consists of four rings (L,P,S, and M) mounted on a central rod. The rod consists of about 26 subunits of FlgG in the distal portion, and FlgB, FlgC and FlgF are thought to build up the proximal portion of the rod with about 6 subunits each.</text>
</comment>
<dbReference type="PANTHER" id="PTHR30435:SF19">
    <property type="entry name" value="FLAGELLAR BASAL-BODY ROD PROTEIN FLGG"/>
    <property type="match status" value="1"/>
</dbReference>
<dbReference type="AlphaFoldDB" id="A0A0F3ITN7"/>
<keyword evidence="12" id="KW-0969">Cilium</keyword>
<dbReference type="Pfam" id="PF06429">
    <property type="entry name" value="Flg_bbr_C"/>
    <property type="match status" value="1"/>
</dbReference>
<organism evidence="12 13">
    <name type="scientific">Elstera litoralis</name>
    <dbReference type="NCBI Taxonomy" id="552518"/>
    <lineage>
        <taxon>Bacteria</taxon>
        <taxon>Pseudomonadati</taxon>
        <taxon>Pseudomonadota</taxon>
        <taxon>Alphaproteobacteria</taxon>
        <taxon>Rhodospirillales</taxon>
        <taxon>Rhodospirillaceae</taxon>
        <taxon>Elstera</taxon>
    </lineage>
</organism>
<dbReference type="OrthoDB" id="9804559at2"/>
<keyword evidence="4 8" id="KW-0975">Bacterial flagellum</keyword>
<dbReference type="GO" id="GO:0071978">
    <property type="term" value="P:bacterial-type flagellum-dependent swarming motility"/>
    <property type="evidence" value="ECO:0007669"/>
    <property type="project" value="TreeGrafter"/>
</dbReference>
<evidence type="ECO:0000256" key="4">
    <source>
        <dbReference type="ARBA" id="ARBA00023143"/>
    </source>
</evidence>
<gene>
    <name evidence="12" type="primary">flgG</name>
    <name evidence="12" type="ORF">VZ95_07290</name>
</gene>
<protein>
    <recommendedName>
        <fullName evidence="3 7">Flagellar basal-body rod protein FlgG</fullName>
    </recommendedName>
    <alternativeName>
        <fullName evidence="6 8">Distal rod protein</fullName>
    </alternativeName>
</protein>
<dbReference type="PROSITE" id="PS00588">
    <property type="entry name" value="FLAGELLA_BB_ROD"/>
    <property type="match status" value="1"/>
</dbReference>
<dbReference type="EMBL" id="LAJY01000157">
    <property type="protein sequence ID" value="KJV10085.1"/>
    <property type="molecule type" value="Genomic_DNA"/>
</dbReference>
<dbReference type="NCBIfam" id="TIGR02488">
    <property type="entry name" value="flgG_G_neg"/>
    <property type="match status" value="1"/>
</dbReference>
<comment type="similarity">
    <text evidence="2 8">Belongs to the flagella basal body rod proteins family.</text>
</comment>
<feature type="domain" description="Flagellar basal-body/hook protein C-terminal" evidence="10">
    <location>
        <begin position="216"/>
        <end position="260"/>
    </location>
</feature>
<evidence type="ECO:0000256" key="7">
    <source>
        <dbReference type="NCBIfam" id="TIGR02488"/>
    </source>
</evidence>
<sequence>MRSLNIGATGMLAQQLNVEVISNNIANLNTTGFKRSRAEFQDLLYQNERRVGSTSSDAGTTIPSGIQVGLGVRTAAVYRMHEQGNIQPTSNPLDVAVQGIGYFAVDLPTNEIAYTARGSFQLNENGQIVTADGYQLRGPGQVPQNAQSITINSSGEVLVKVPGQTQAQNIGQINLTTFVNEAGLQAAGQNLFMQTQASGEPDDGVPGVEQRGTILQGFLETSNVNIVSEITNLITAQRAYEMNSRVIETSDQMMSTLTQMR</sequence>
<evidence type="ECO:0000259" key="11">
    <source>
        <dbReference type="Pfam" id="PF22692"/>
    </source>
</evidence>
<evidence type="ECO:0000313" key="12">
    <source>
        <dbReference type="EMBL" id="KJV10085.1"/>
    </source>
</evidence>
<dbReference type="PANTHER" id="PTHR30435">
    <property type="entry name" value="FLAGELLAR PROTEIN"/>
    <property type="match status" value="1"/>
</dbReference>
<feature type="domain" description="Flagellar hook protein FlgE/F/G-like D1" evidence="11">
    <location>
        <begin position="96"/>
        <end position="158"/>
    </location>
</feature>
<evidence type="ECO:0000256" key="8">
    <source>
        <dbReference type="RuleBase" id="RU362116"/>
    </source>
</evidence>
<dbReference type="RefSeq" id="WP_045775267.1">
    <property type="nucleotide sequence ID" value="NZ_LAJY01000157.1"/>
</dbReference>
<accession>A0A0F3ITN7</accession>
<evidence type="ECO:0000313" key="13">
    <source>
        <dbReference type="Proteomes" id="UP000033774"/>
    </source>
</evidence>